<proteinExistence type="predicted"/>
<feature type="compositionally biased region" description="Basic residues" evidence="1">
    <location>
        <begin position="145"/>
        <end position="157"/>
    </location>
</feature>
<protein>
    <submittedName>
        <fullName evidence="2">Uncharacterized protein</fullName>
    </submittedName>
</protein>
<feature type="region of interest" description="Disordered" evidence="1">
    <location>
        <begin position="130"/>
        <end position="171"/>
    </location>
</feature>
<evidence type="ECO:0000256" key="1">
    <source>
        <dbReference type="SAM" id="MobiDB-lite"/>
    </source>
</evidence>
<gene>
    <name evidence="2" type="ORF">MKZ38_006233</name>
</gene>
<feature type="compositionally biased region" description="Acidic residues" evidence="1">
    <location>
        <begin position="78"/>
        <end position="89"/>
    </location>
</feature>
<feature type="region of interest" description="Disordered" evidence="1">
    <location>
        <begin position="78"/>
        <end position="107"/>
    </location>
</feature>
<dbReference type="EMBL" id="JAKWBI020000037">
    <property type="protein sequence ID" value="KAJ2905155.1"/>
    <property type="molecule type" value="Genomic_DNA"/>
</dbReference>
<accession>A0AAD5RWQ5</accession>
<evidence type="ECO:0000313" key="2">
    <source>
        <dbReference type="EMBL" id="KAJ2905155.1"/>
    </source>
</evidence>
<name>A0AAD5RWQ5_9PEZI</name>
<evidence type="ECO:0000313" key="3">
    <source>
        <dbReference type="Proteomes" id="UP001201980"/>
    </source>
</evidence>
<comment type="caution">
    <text evidence="2">The sequence shown here is derived from an EMBL/GenBank/DDBJ whole genome shotgun (WGS) entry which is preliminary data.</text>
</comment>
<dbReference type="AlphaFoldDB" id="A0AAD5RWQ5"/>
<organism evidence="2 3">
    <name type="scientific">Zalerion maritima</name>
    <dbReference type="NCBI Taxonomy" id="339359"/>
    <lineage>
        <taxon>Eukaryota</taxon>
        <taxon>Fungi</taxon>
        <taxon>Dikarya</taxon>
        <taxon>Ascomycota</taxon>
        <taxon>Pezizomycotina</taxon>
        <taxon>Sordariomycetes</taxon>
        <taxon>Lulworthiomycetidae</taxon>
        <taxon>Lulworthiales</taxon>
        <taxon>Lulworthiaceae</taxon>
        <taxon>Zalerion</taxon>
    </lineage>
</organism>
<keyword evidence="3" id="KW-1185">Reference proteome</keyword>
<feature type="compositionally biased region" description="Polar residues" evidence="1">
    <location>
        <begin position="90"/>
        <end position="102"/>
    </location>
</feature>
<dbReference type="Proteomes" id="UP001201980">
    <property type="component" value="Unassembled WGS sequence"/>
</dbReference>
<reference evidence="2" key="1">
    <citation type="submission" date="2022-07" db="EMBL/GenBank/DDBJ databases">
        <title>Draft genome sequence of Zalerion maritima ATCC 34329, a (micro)plastics degrading marine fungus.</title>
        <authorList>
            <person name="Paco A."/>
            <person name="Goncalves M.F.M."/>
            <person name="Rocha-Santos T.A.P."/>
            <person name="Alves A."/>
        </authorList>
    </citation>
    <scope>NUCLEOTIDE SEQUENCE</scope>
    <source>
        <strain evidence="2">ATCC 34329</strain>
    </source>
</reference>
<sequence>MLDAKTQTQLTMYGSSYGSYGSYSSMNSSSPLDIPTSSYLYAPGSNTHCAFPSWPRRDSLGESDHSAGQIRATSYLSDDDLMDPFEDDASSITSAGSSNVCSPIQHAPMTDEQVLKIQREREAMQREVARFILGEKERRKQASKEKKRRGSQKKSPKSKLAAMTPIAETGE</sequence>
<feature type="compositionally biased region" description="Basic and acidic residues" evidence="1">
    <location>
        <begin position="130"/>
        <end position="144"/>
    </location>
</feature>